<dbReference type="Pfam" id="PF00083">
    <property type="entry name" value="Sugar_tr"/>
    <property type="match status" value="1"/>
</dbReference>
<feature type="transmembrane region" description="Helical" evidence="6">
    <location>
        <begin position="150"/>
        <end position="168"/>
    </location>
</feature>
<accession>A0ABP7P9G0</accession>
<dbReference type="Proteomes" id="UP001418444">
    <property type="component" value="Unassembled WGS sequence"/>
</dbReference>
<feature type="transmembrane region" description="Helical" evidence="6">
    <location>
        <begin position="51"/>
        <end position="72"/>
    </location>
</feature>
<proteinExistence type="predicted"/>
<evidence type="ECO:0000256" key="4">
    <source>
        <dbReference type="ARBA" id="ARBA00023136"/>
    </source>
</evidence>
<feature type="transmembrane region" description="Helical" evidence="6">
    <location>
        <begin position="84"/>
        <end position="103"/>
    </location>
</feature>
<evidence type="ECO:0000256" key="5">
    <source>
        <dbReference type="SAM" id="MobiDB-lite"/>
    </source>
</evidence>
<keyword evidence="4 6" id="KW-0472">Membrane</keyword>
<protein>
    <submittedName>
        <fullName evidence="8">MFS transporter</fullName>
    </submittedName>
</protein>
<feature type="transmembrane region" description="Helical" evidence="6">
    <location>
        <begin position="438"/>
        <end position="461"/>
    </location>
</feature>
<gene>
    <name evidence="8" type="ORF">GCM10022231_22570</name>
</gene>
<dbReference type="CDD" id="cd17316">
    <property type="entry name" value="MFS_SV2_like"/>
    <property type="match status" value="1"/>
</dbReference>
<feature type="transmembrane region" description="Helical" evidence="6">
    <location>
        <begin position="369"/>
        <end position="390"/>
    </location>
</feature>
<feature type="transmembrane region" description="Helical" evidence="6">
    <location>
        <begin position="274"/>
        <end position="297"/>
    </location>
</feature>
<evidence type="ECO:0000259" key="7">
    <source>
        <dbReference type="PROSITE" id="PS50850"/>
    </source>
</evidence>
<reference evidence="9" key="1">
    <citation type="journal article" date="2019" name="Int. J. Syst. Evol. Microbiol.">
        <title>The Global Catalogue of Microorganisms (GCM) 10K type strain sequencing project: providing services to taxonomists for standard genome sequencing and annotation.</title>
        <authorList>
            <consortium name="The Broad Institute Genomics Platform"/>
            <consortium name="The Broad Institute Genome Sequencing Center for Infectious Disease"/>
            <person name="Wu L."/>
            <person name="Ma J."/>
        </authorList>
    </citation>
    <scope>NUCLEOTIDE SEQUENCE [LARGE SCALE GENOMIC DNA]</scope>
    <source>
        <strain evidence="9">JCM 16923</strain>
    </source>
</reference>
<evidence type="ECO:0000256" key="2">
    <source>
        <dbReference type="ARBA" id="ARBA00022692"/>
    </source>
</evidence>
<feature type="compositionally biased region" description="Low complexity" evidence="5">
    <location>
        <begin position="487"/>
        <end position="520"/>
    </location>
</feature>
<comment type="caution">
    <text evidence="8">The sequence shown here is derived from an EMBL/GenBank/DDBJ whole genome shotgun (WGS) entry which is preliminary data.</text>
</comment>
<evidence type="ECO:0000256" key="6">
    <source>
        <dbReference type="SAM" id="Phobius"/>
    </source>
</evidence>
<feature type="transmembrane region" description="Helical" evidence="6">
    <location>
        <begin position="109"/>
        <end position="130"/>
    </location>
</feature>
<dbReference type="PANTHER" id="PTHR23508">
    <property type="entry name" value="CARBOXYLIC ACID TRANSPORTER PROTEIN HOMOLOG"/>
    <property type="match status" value="1"/>
</dbReference>
<dbReference type="EMBL" id="BAAAZW010000006">
    <property type="protein sequence ID" value="GAA3961938.1"/>
    <property type="molecule type" value="Genomic_DNA"/>
</dbReference>
<feature type="region of interest" description="Disordered" evidence="5">
    <location>
        <begin position="471"/>
        <end position="520"/>
    </location>
</feature>
<evidence type="ECO:0000313" key="9">
    <source>
        <dbReference type="Proteomes" id="UP001418444"/>
    </source>
</evidence>
<keyword evidence="2 6" id="KW-0812">Transmembrane</keyword>
<dbReference type="SUPFAM" id="SSF103473">
    <property type="entry name" value="MFS general substrate transporter"/>
    <property type="match status" value="1"/>
</dbReference>
<keyword evidence="9" id="KW-1185">Reference proteome</keyword>
<dbReference type="InterPro" id="IPR020846">
    <property type="entry name" value="MFS_dom"/>
</dbReference>
<evidence type="ECO:0000256" key="3">
    <source>
        <dbReference type="ARBA" id="ARBA00022989"/>
    </source>
</evidence>
<name>A0ABP7P9G0_9ACTN</name>
<dbReference type="PROSITE" id="PS50850">
    <property type="entry name" value="MFS"/>
    <property type="match status" value="1"/>
</dbReference>
<feature type="transmembrane region" description="Helical" evidence="6">
    <location>
        <begin position="339"/>
        <end position="363"/>
    </location>
</feature>
<keyword evidence="3 6" id="KW-1133">Transmembrane helix</keyword>
<organism evidence="8 9">
    <name type="scientific">Gordonia caeni</name>
    <dbReference type="NCBI Taxonomy" id="1007097"/>
    <lineage>
        <taxon>Bacteria</taxon>
        <taxon>Bacillati</taxon>
        <taxon>Actinomycetota</taxon>
        <taxon>Actinomycetes</taxon>
        <taxon>Mycobacteriales</taxon>
        <taxon>Gordoniaceae</taxon>
        <taxon>Gordonia</taxon>
    </lineage>
</organism>
<comment type="subcellular location">
    <subcellularLocation>
        <location evidence="1">Cell membrane</location>
        <topology evidence="1">Multi-pass membrane protein</topology>
    </subcellularLocation>
</comment>
<evidence type="ECO:0000313" key="8">
    <source>
        <dbReference type="EMBL" id="GAA3961938.1"/>
    </source>
</evidence>
<dbReference type="Gene3D" id="1.20.1250.20">
    <property type="entry name" value="MFS general substrate transporter like domains"/>
    <property type="match status" value="1"/>
</dbReference>
<dbReference type="InterPro" id="IPR036259">
    <property type="entry name" value="MFS_trans_sf"/>
</dbReference>
<feature type="transmembrane region" description="Helical" evidence="6">
    <location>
        <begin position="16"/>
        <end position="39"/>
    </location>
</feature>
<feature type="transmembrane region" description="Helical" evidence="6">
    <location>
        <begin position="309"/>
        <end position="327"/>
    </location>
</feature>
<dbReference type="PANTHER" id="PTHR23508:SF10">
    <property type="entry name" value="CARBOXYLIC ACID TRANSPORTER PROTEIN HOMOLOG"/>
    <property type="match status" value="1"/>
</dbReference>
<feature type="transmembrane region" description="Helical" evidence="6">
    <location>
        <begin position="402"/>
        <end position="426"/>
    </location>
</feature>
<dbReference type="InterPro" id="IPR005828">
    <property type="entry name" value="MFS_sugar_transport-like"/>
</dbReference>
<sequence length="520" mass="55686">MTSIPARLDRLPWSRFHWMVVVGLGFVWILDGLSVQIVASAGYQKELGLSSAQVGALGTAYLVGQVIGALVFGWMSDRYGRKKLFVLTLAVYLIGTAVSGLSMDFWFFVVWRVVAGMGIGGEYAAINSAIDEFIPARYRGRVDISINGTYWGGAALGAVANMFLLNTAYFPEDWGWRIGFFLGPVIGIAIIFVRRNIPESPRWQMTHGKLGEAEAQVTEIENAVIGHTREQRLDHTYELPPVDASTEIEVGRIPQASARQIAHVLFRVYPRRTLVGATMMITQSFLYNAIFFTYALVLQNFYSTTPASTQYYFFPFALGNLCGPLILGRLFDTWGRRQMILLTYAVSGGTLALSAALFHAGVLSALTQTILWCVAFFFASAGASSAYLTVSEVFPLEIRSQVISYFFAIAQIFGAIAPLIFGVLIGTGESRGPLTVGYYLGAGIMIAGGVIAFVFGVDAAGKSLEDITKPMSVTPAGPTPAGPVQRGASSSATPVGSGPAAPTPAGSAPAESGSADPPGD</sequence>
<feature type="transmembrane region" description="Helical" evidence="6">
    <location>
        <begin position="174"/>
        <end position="193"/>
    </location>
</feature>
<feature type="domain" description="Major facilitator superfamily (MFS) profile" evidence="7">
    <location>
        <begin position="17"/>
        <end position="460"/>
    </location>
</feature>
<evidence type="ECO:0000256" key="1">
    <source>
        <dbReference type="ARBA" id="ARBA00004651"/>
    </source>
</evidence>